<accession>A0ABN3JSJ5</accession>
<keyword evidence="2" id="KW-0812">Transmembrane</keyword>
<keyword evidence="2" id="KW-0472">Membrane</keyword>
<feature type="transmembrane region" description="Helical" evidence="2">
    <location>
        <begin position="108"/>
        <end position="125"/>
    </location>
</feature>
<feature type="compositionally biased region" description="Low complexity" evidence="1">
    <location>
        <begin position="391"/>
        <end position="427"/>
    </location>
</feature>
<evidence type="ECO:0000313" key="3">
    <source>
        <dbReference type="EMBL" id="GAA2439057.1"/>
    </source>
</evidence>
<dbReference type="EMBL" id="BAAATK010000018">
    <property type="protein sequence ID" value="GAA2439057.1"/>
    <property type="molecule type" value="Genomic_DNA"/>
</dbReference>
<keyword evidence="4" id="KW-1185">Reference proteome</keyword>
<feature type="compositionally biased region" description="Pro residues" evidence="1">
    <location>
        <begin position="428"/>
        <end position="480"/>
    </location>
</feature>
<gene>
    <name evidence="3" type="ORF">GCM10010421_31550</name>
</gene>
<keyword evidence="2" id="KW-1133">Transmembrane helix</keyword>
<reference evidence="3 4" key="1">
    <citation type="journal article" date="2019" name="Int. J. Syst. Evol. Microbiol.">
        <title>The Global Catalogue of Microorganisms (GCM) 10K type strain sequencing project: providing services to taxonomists for standard genome sequencing and annotation.</title>
        <authorList>
            <consortium name="The Broad Institute Genomics Platform"/>
            <consortium name="The Broad Institute Genome Sequencing Center for Infectious Disease"/>
            <person name="Wu L."/>
            <person name="Ma J."/>
        </authorList>
    </citation>
    <scope>NUCLEOTIDE SEQUENCE [LARGE SCALE GENOMIC DNA]</scope>
    <source>
        <strain evidence="3 4">JCM 6922</strain>
    </source>
</reference>
<name>A0ABN3JSJ5_9ACTN</name>
<feature type="region of interest" description="Disordered" evidence="1">
    <location>
        <begin position="78"/>
        <end position="101"/>
    </location>
</feature>
<dbReference type="Proteomes" id="UP001500460">
    <property type="component" value="Unassembled WGS sequence"/>
</dbReference>
<feature type="region of interest" description="Disordered" evidence="1">
    <location>
        <begin position="350"/>
        <end position="522"/>
    </location>
</feature>
<organism evidence="3 4">
    <name type="scientific">Streptomyces glaucus</name>
    <dbReference type="NCBI Taxonomy" id="284029"/>
    <lineage>
        <taxon>Bacteria</taxon>
        <taxon>Bacillati</taxon>
        <taxon>Actinomycetota</taxon>
        <taxon>Actinomycetes</taxon>
        <taxon>Kitasatosporales</taxon>
        <taxon>Streptomycetaceae</taxon>
        <taxon>Streptomyces</taxon>
    </lineage>
</organism>
<comment type="caution">
    <text evidence="3">The sequence shown here is derived from an EMBL/GenBank/DDBJ whole genome shotgun (WGS) entry which is preliminary data.</text>
</comment>
<dbReference type="RefSeq" id="WP_344603741.1">
    <property type="nucleotide sequence ID" value="NZ_BAAATK010000018.1"/>
</dbReference>
<protein>
    <submittedName>
        <fullName evidence="3">Uncharacterized protein</fullName>
    </submittedName>
</protein>
<proteinExistence type="predicted"/>
<evidence type="ECO:0000313" key="4">
    <source>
        <dbReference type="Proteomes" id="UP001500460"/>
    </source>
</evidence>
<sequence>MSTSDSGKIEIVVGNFKADATLLNVGGTRTLRMRRGQTFRTAVRHVRNVMPGITLEAAEHMVRACKEFPDLDDMLGLNTPTPPSVERPPAEPTNQVDEGMRRKRRRRAALVAALLPALAASWALGRYTNVTGPASEESSASAPDVTADVAGADVTESASPFDDSEFQFFAGSSRIQCNSISSLEAECTDSDGMVMSTKAAVGPDSTIFTFSYGSERIGLRIFYDSAYADTWTRQDGSRELYPNMKVHDRYVLWGTDPKRIKEYMELLVGADHAAGPTAMGSAAPLPPRLAALTLGTLGLNRHDVDRLITRPAVATIDAPAIMAARLVLGLDTAPAPGVHEGEDIVALAAGIDPTPPASGAPGHVAMPVTQPSTDTTVPAAPVPAAPPKVPEGPATPSTPASPAEAPEASTPPAEETPAPAEPPAQETPAPPAEETPAPQKPQDPAPPAEETPPPSEPAPSEPEKPAPPAEKTPSAPPAQDPPAGETSSPPADAEAPEEPPAHDQDDAEDDLLISGSAWIAAS</sequence>
<feature type="compositionally biased region" description="Pro residues" evidence="1">
    <location>
        <begin position="380"/>
        <end position="390"/>
    </location>
</feature>
<evidence type="ECO:0000256" key="2">
    <source>
        <dbReference type="SAM" id="Phobius"/>
    </source>
</evidence>
<evidence type="ECO:0000256" key="1">
    <source>
        <dbReference type="SAM" id="MobiDB-lite"/>
    </source>
</evidence>